<proteinExistence type="predicted"/>
<protein>
    <submittedName>
        <fullName evidence="2">Uncharacterized protein</fullName>
    </submittedName>
</protein>
<reference evidence="3" key="1">
    <citation type="submission" date="2016-06" db="EMBL/GenBank/DDBJ databases">
        <authorList>
            <person name="Varghese N."/>
            <person name="Submissions Spin"/>
        </authorList>
    </citation>
    <scope>NUCLEOTIDE SEQUENCE [LARGE SCALE GENOMIC DNA]</scope>
    <source>
        <strain evidence="3">DSM 43168</strain>
    </source>
</reference>
<evidence type="ECO:0000313" key="2">
    <source>
        <dbReference type="EMBL" id="SCF42874.1"/>
    </source>
</evidence>
<dbReference type="AlphaFoldDB" id="A0A1C5ACX3"/>
<keyword evidence="3" id="KW-1185">Reference proteome</keyword>
<organism evidence="2 3">
    <name type="scientific">Micromonospora carbonacea</name>
    <dbReference type="NCBI Taxonomy" id="47853"/>
    <lineage>
        <taxon>Bacteria</taxon>
        <taxon>Bacillati</taxon>
        <taxon>Actinomycetota</taxon>
        <taxon>Actinomycetes</taxon>
        <taxon>Micromonosporales</taxon>
        <taxon>Micromonosporaceae</taxon>
        <taxon>Micromonospora</taxon>
    </lineage>
</organism>
<accession>A0A1C5ACX3</accession>
<feature type="compositionally biased region" description="Low complexity" evidence="1">
    <location>
        <begin position="150"/>
        <end position="164"/>
    </location>
</feature>
<evidence type="ECO:0000256" key="1">
    <source>
        <dbReference type="SAM" id="MobiDB-lite"/>
    </source>
</evidence>
<dbReference type="RefSeq" id="WP_074476929.1">
    <property type="nucleotide sequence ID" value="NZ_FMCT01000012.1"/>
</dbReference>
<dbReference type="EMBL" id="FMCT01000012">
    <property type="protein sequence ID" value="SCF42874.1"/>
    <property type="molecule type" value="Genomic_DNA"/>
</dbReference>
<feature type="region of interest" description="Disordered" evidence="1">
    <location>
        <begin position="138"/>
        <end position="172"/>
    </location>
</feature>
<name>A0A1C5ACX3_9ACTN</name>
<sequence length="172" mass="18758">MTDPTITRMLTATWTAVSNDEIGGWAVTTDGRSPASGGVMAADMMWSREIAEHIADLHRRFLAGGVDLDVYADNMRLRRDLDTVTRDRDTLRDVARSNKRHNAVLAELVERVAKYADEVGGVHGERLRSLLSAPVAAERGIPAPEPTPNPAQANTAPPAEAQAPRLPRELSR</sequence>
<dbReference type="Proteomes" id="UP000183585">
    <property type="component" value="Unassembled WGS sequence"/>
</dbReference>
<evidence type="ECO:0000313" key="3">
    <source>
        <dbReference type="Proteomes" id="UP000183585"/>
    </source>
</evidence>
<gene>
    <name evidence="2" type="ORF">GA0070563_112146</name>
</gene>